<reference evidence="1" key="2">
    <citation type="journal article" date="2015" name="Fish Shellfish Immunol.">
        <title>Early steps in the European eel (Anguilla anguilla)-Vibrio vulnificus interaction in the gills: Role of the RtxA13 toxin.</title>
        <authorList>
            <person name="Callol A."/>
            <person name="Pajuelo D."/>
            <person name="Ebbesson L."/>
            <person name="Teles M."/>
            <person name="MacKenzie S."/>
            <person name="Amaro C."/>
        </authorList>
    </citation>
    <scope>NUCLEOTIDE SEQUENCE</scope>
</reference>
<evidence type="ECO:0000313" key="1">
    <source>
        <dbReference type="EMBL" id="JAH53414.1"/>
    </source>
</evidence>
<protein>
    <submittedName>
        <fullName evidence="1">Uncharacterized protein</fullName>
    </submittedName>
</protein>
<reference evidence="1" key="1">
    <citation type="submission" date="2014-11" db="EMBL/GenBank/DDBJ databases">
        <authorList>
            <person name="Amaro Gonzalez C."/>
        </authorList>
    </citation>
    <scope>NUCLEOTIDE SEQUENCE</scope>
</reference>
<accession>A0A0E9TIB7</accession>
<dbReference type="EMBL" id="GBXM01055163">
    <property type="protein sequence ID" value="JAH53414.1"/>
    <property type="molecule type" value="Transcribed_RNA"/>
</dbReference>
<organism evidence="1">
    <name type="scientific">Anguilla anguilla</name>
    <name type="common">European freshwater eel</name>
    <name type="synonym">Muraena anguilla</name>
    <dbReference type="NCBI Taxonomy" id="7936"/>
    <lineage>
        <taxon>Eukaryota</taxon>
        <taxon>Metazoa</taxon>
        <taxon>Chordata</taxon>
        <taxon>Craniata</taxon>
        <taxon>Vertebrata</taxon>
        <taxon>Euteleostomi</taxon>
        <taxon>Actinopterygii</taxon>
        <taxon>Neopterygii</taxon>
        <taxon>Teleostei</taxon>
        <taxon>Anguilliformes</taxon>
        <taxon>Anguillidae</taxon>
        <taxon>Anguilla</taxon>
    </lineage>
</organism>
<name>A0A0E9TIB7_ANGAN</name>
<sequence>MNHEHCLSPYTQKTTSSFHQVDLTAVLTSEVVMGTI</sequence>
<proteinExistence type="predicted"/>
<dbReference type="AlphaFoldDB" id="A0A0E9TIB7"/>